<keyword evidence="6" id="KW-0804">Transcription</keyword>
<sequence>MSDIGRISQPGASAFGHNNGRIPPGYQNSAAPAAQARRNDQVEFSDTARLLSKLNEMPEIRQELVDRVKQEIADGSYETPEKIEVAVDAMLEDLG</sequence>
<keyword evidence="12" id="KW-1185">Reference proteome</keyword>
<proteinExistence type="inferred from homology"/>
<evidence type="ECO:0000256" key="6">
    <source>
        <dbReference type="ARBA" id="ARBA00023163"/>
    </source>
</evidence>
<dbReference type="NCBIfam" id="TIGR03824">
    <property type="entry name" value="FlgM_jcvi"/>
    <property type="match status" value="1"/>
</dbReference>
<keyword evidence="11" id="KW-0966">Cell projection</keyword>
<feature type="region of interest" description="Disordered" evidence="9">
    <location>
        <begin position="1"/>
        <end position="42"/>
    </location>
</feature>
<evidence type="ECO:0000256" key="9">
    <source>
        <dbReference type="SAM" id="MobiDB-lite"/>
    </source>
</evidence>
<evidence type="ECO:0000256" key="5">
    <source>
        <dbReference type="ARBA" id="ARBA00023015"/>
    </source>
</evidence>
<protein>
    <recommendedName>
        <fullName evidence="2">Negative regulator of flagellin synthesis</fullName>
    </recommendedName>
    <alternativeName>
        <fullName evidence="8">Anti-sigma-28 factor</fullName>
    </alternativeName>
</protein>
<dbReference type="EMBL" id="JBGUBD010000001">
    <property type="protein sequence ID" value="MFA9476855.1"/>
    <property type="molecule type" value="Genomic_DNA"/>
</dbReference>
<evidence type="ECO:0000313" key="12">
    <source>
        <dbReference type="Proteomes" id="UP001575105"/>
    </source>
</evidence>
<dbReference type="InterPro" id="IPR007412">
    <property type="entry name" value="FlgM"/>
</dbReference>
<evidence type="ECO:0000259" key="10">
    <source>
        <dbReference type="Pfam" id="PF04316"/>
    </source>
</evidence>
<feature type="domain" description="Anti-sigma-28 factor FlgM C-terminal" evidence="10">
    <location>
        <begin position="40"/>
        <end position="78"/>
    </location>
</feature>
<gene>
    <name evidence="11" type="primary">flgM</name>
    <name evidence="11" type="ORF">ACERK3_00980</name>
</gene>
<comment type="similarity">
    <text evidence="1">Belongs to the FlgM family.</text>
</comment>
<accession>A0ABV4TZT7</accession>
<comment type="caution">
    <text evidence="11">The sequence shown here is derived from an EMBL/GenBank/DDBJ whole genome shotgun (WGS) entry which is preliminary data.</text>
</comment>
<keyword evidence="5" id="KW-0805">Transcription regulation</keyword>
<name>A0ABV4TZT7_9BACT</name>
<comment type="function">
    <text evidence="7">Responsible for the coupling of flagellin expression to flagellar assembly by preventing expression of the flagellin genes when a component of the middle class of proteins is defective. It negatively regulates flagellar genes by inhibiting the activity of FliA by directly binding to FliA.</text>
</comment>
<dbReference type="InterPro" id="IPR035890">
    <property type="entry name" value="Anti-sigma-28_factor_FlgM_sf"/>
</dbReference>
<evidence type="ECO:0000256" key="3">
    <source>
        <dbReference type="ARBA" id="ARBA00022491"/>
    </source>
</evidence>
<organism evidence="11 12">
    <name type="scientific">Natronomicrosphaera hydrolytica</name>
    <dbReference type="NCBI Taxonomy" id="3242702"/>
    <lineage>
        <taxon>Bacteria</taxon>
        <taxon>Pseudomonadati</taxon>
        <taxon>Planctomycetota</taxon>
        <taxon>Phycisphaerae</taxon>
        <taxon>Phycisphaerales</taxon>
        <taxon>Phycisphaeraceae</taxon>
        <taxon>Natronomicrosphaera</taxon>
    </lineage>
</organism>
<evidence type="ECO:0000256" key="8">
    <source>
        <dbReference type="ARBA" id="ARBA00030117"/>
    </source>
</evidence>
<evidence type="ECO:0000313" key="11">
    <source>
        <dbReference type="EMBL" id="MFA9476855.1"/>
    </source>
</evidence>
<evidence type="ECO:0000256" key="1">
    <source>
        <dbReference type="ARBA" id="ARBA00005322"/>
    </source>
</evidence>
<dbReference type="InterPro" id="IPR031316">
    <property type="entry name" value="FlgM_C"/>
</dbReference>
<dbReference type="RefSeq" id="WP_425343780.1">
    <property type="nucleotide sequence ID" value="NZ_JBGUBD010000001.1"/>
</dbReference>
<dbReference type="Pfam" id="PF04316">
    <property type="entry name" value="FlgM"/>
    <property type="match status" value="1"/>
</dbReference>
<dbReference type="SUPFAM" id="SSF101498">
    <property type="entry name" value="Anti-sigma factor FlgM"/>
    <property type="match status" value="1"/>
</dbReference>
<keyword evidence="11" id="KW-0282">Flagellum</keyword>
<evidence type="ECO:0000256" key="4">
    <source>
        <dbReference type="ARBA" id="ARBA00022795"/>
    </source>
</evidence>
<evidence type="ECO:0000256" key="2">
    <source>
        <dbReference type="ARBA" id="ARBA00017823"/>
    </source>
</evidence>
<evidence type="ECO:0000256" key="7">
    <source>
        <dbReference type="ARBA" id="ARBA00024739"/>
    </source>
</evidence>
<keyword evidence="4" id="KW-1005">Bacterial flagellum biogenesis</keyword>
<reference evidence="11 12" key="1">
    <citation type="submission" date="2024-08" db="EMBL/GenBank/DDBJ databases">
        <title>Whole-genome sequencing of halo(alkali)philic microorganisms from hypersaline lakes.</title>
        <authorList>
            <person name="Sorokin D.Y."/>
            <person name="Merkel A.Y."/>
            <person name="Messina E."/>
            <person name="Yakimov M."/>
        </authorList>
    </citation>
    <scope>NUCLEOTIDE SEQUENCE [LARGE SCALE GENOMIC DNA]</scope>
    <source>
        <strain evidence="11 12">AB-hyl4</strain>
    </source>
</reference>
<dbReference type="Proteomes" id="UP001575105">
    <property type="component" value="Unassembled WGS sequence"/>
</dbReference>
<keyword evidence="3" id="KW-0678">Repressor</keyword>
<keyword evidence="11" id="KW-0969">Cilium</keyword>